<organism evidence="2 3">
    <name type="scientific">Arabis nemorensis</name>
    <dbReference type="NCBI Taxonomy" id="586526"/>
    <lineage>
        <taxon>Eukaryota</taxon>
        <taxon>Viridiplantae</taxon>
        <taxon>Streptophyta</taxon>
        <taxon>Embryophyta</taxon>
        <taxon>Tracheophyta</taxon>
        <taxon>Spermatophyta</taxon>
        <taxon>Magnoliopsida</taxon>
        <taxon>eudicotyledons</taxon>
        <taxon>Gunneridae</taxon>
        <taxon>Pentapetalae</taxon>
        <taxon>rosids</taxon>
        <taxon>malvids</taxon>
        <taxon>Brassicales</taxon>
        <taxon>Brassicaceae</taxon>
        <taxon>Arabideae</taxon>
        <taxon>Arabis</taxon>
    </lineage>
</organism>
<dbReference type="OrthoDB" id="1101226at2759"/>
<feature type="compositionally biased region" description="Polar residues" evidence="1">
    <location>
        <begin position="252"/>
        <end position="262"/>
    </location>
</feature>
<feature type="compositionally biased region" description="Polar residues" evidence="1">
    <location>
        <begin position="112"/>
        <end position="121"/>
    </location>
</feature>
<reference evidence="2" key="1">
    <citation type="submission" date="2019-07" db="EMBL/GenBank/DDBJ databases">
        <authorList>
            <person name="Dittberner H."/>
        </authorList>
    </citation>
    <scope>NUCLEOTIDE SEQUENCE [LARGE SCALE GENOMIC DNA]</scope>
</reference>
<accession>A0A565CFT4</accession>
<name>A0A565CFT4_9BRAS</name>
<evidence type="ECO:0000313" key="3">
    <source>
        <dbReference type="Proteomes" id="UP000489600"/>
    </source>
</evidence>
<gene>
    <name evidence="2" type="ORF">ANE_LOCUS22825</name>
</gene>
<proteinExistence type="predicted"/>
<keyword evidence="3" id="KW-1185">Reference proteome</keyword>
<dbReference type="AlphaFoldDB" id="A0A565CFT4"/>
<feature type="compositionally biased region" description="Basic residues" evidence="1">
    <location>
        <begin position="233"/>
        <end position="249"/>
    </location>
</feature>
<evidence type="ECO:0000313" key="2">
    <source>
        <dbReference type="EMBL" id="VVB12381.1"/>
    </source>
</evidence>
<feature type="compositionally biased region" description="Basic and acidic residues" evidence="1">
    <location>
        <begin position="156"/>
        <end position="168"/>
    </location>
</feature>
<feature type="region of interest" description="Disordered" evidence="1">
    <location>
        <begin position="156"/>
        <end position="262"/>
    </location>
</feature>
<comment type="caution">
    <text evidence="2">The sequence shown here is derived from an EMBL/GenBank/DDBJ whole genome shotgun (WGS) entry which is preliminary data.</text>
</comment>
<sequence length="262" mass="29770">MEGRVQVQLDASKPLSMKKSVQLKPGEQNPVEFDYERLFSDLRKMKKGGTRRLPGISEGVKQQKDRQYQIKRPQSQSPLRPMQISPPLKYRGVNASRKLHRIEQQDGEEQEGSTSTRSNAKSPAIERISLPHNPKTSRNRNFILNRTNLPLLLKEHQRQEQEHTRASQDSEATIPDLSDLHKLPNQKLPLGVRLGGRQEEPRIATTNPKGMRKGQSKIPSRKWGASSPLPRANSKKRNTTRAHTSVRKKSNVDNGSKSFTNL</sequence>
<dbReference type="Proteomes" id="UP000489600">
    <property type="component" value="Unassembled WGS sequence"/>
</dbReference>
<protein>
    <submittedName>
        <fullName evidence="2">Uncharacterized protein</fullName>
    </submittedName>
</protein>
<feature type="region of interest" description="Disordered" evidence="1">
    <location>
        <begin position="46"/>
        <end position="142"/>
    </location>
</feature>
<feature type="region of interest" description="Disordered" evidence="1">
    <location>
        <begin position="1"/>
        <end position="27"/>
    </location>
</feature>
<evidence type="ECO:0000256" key="1">
    <source>
        <dbReference type="SAM" id="MobiDB-lite"/>
    </source>
</evidence>
<dbReference type="EMBL" id="CABITT030000007">
    <property type="protein sequence ID" value="VVB12381.1"/>
    <property type="molecule type" value="Genomic_DNA"/>
</dbReference>